<name>A0ABT2UGF6_9BACL</name>
<evidence type="ECO:0000313" key="1">
    <source>
        <dbReference type="EMBL" id="MCU6793221.1"/>
    </source>
</evidence>
<organism evidence="1 2">
    <name type="scientific">Paenibacillus baimaensis</name>
    <dbReference type="NCBI Taxonomy" id="2982185"/>
    <lineage>
        <taxon>Bacteria</taxon>
        <taxon>Bacillati</taxon>
        <taxon>Bacillota</taxon>
        <taxon>Bacilli</taxon>
        <taxon>Bacillales</taxon>
        <taxon>Paenibacillaceae</taxon>
        <taxon>Paenibacillus</taxon>
    </lineage>
</organism>
<sequence>MDSYKKLNKTVNVGGEGEKLLQGLTLISDVVTNKTIEYAKERFQRYYVIFNSLIAIQSYHDHDYYDSGSINIFIGADLNVDLNGKTISLNGFKFIDYYR</sequence>
<reference evidence="1 2" key="1">
    <citation type="submission" date="2022-09" db="EMBL/GenBank/DDBJ databases">
        <authorList>
            <person name="Han X.L."/>
            <person name="Wang Q."/>
            <person name="Lu T."/>
        </authorList>
    </citation>
    <scope>NUCLEOTIDE SEQUENCE [LARGE SCALE GENOMIC DNA]</scope>
    <source>
        <strain evidence="1 2">WQ 127069</strain>
    </source>
</reference>
<dbReference type="RefSeq" id="WP_262684527.1">
    <property type="nucleotide sequence ID" value="NZ_JAOQIO010000039.1"/>
</dbReference>
<proteinExistence type="predicted"/>
<keyword evidence="2" id="KW-1185">Reference proteome</keyword>
<comment type="caution">
    <text evidence="1">The sequence shown here is derived from an EMBL/GenBank/DDBJ whole genome shotgun (WGS) entry which is preliminary data.</text>
</comment>
<dbReference type="EMBL" id="JAOQIO010000039">
    <property type="protein sequence ID" value="MCU6793221.1"/>
    <property type="molecule type" value="Genomic_DNA"/>
</dbReference>
<gene>
    <name evidence="1" type="ORF">OB236_13950</name>
</gene>
<protein>
    <submittedName>
        <fullName evidence="1">Uncharacterized protein</fullName>
    </submittedName>
</protein>
<dbReference type="Proteomes" id="UP001652445">
    <property type="component" value="Unassembled WGS sequence"/>
</dbReference>
<accession>A0ABT2UGF6</accession>
<evidence type="ECO:0000313" key="2">
    <source>
        <dbReference type="Proteomes" id="UP001652445"/>
    </source>
</evidence>